<dbReference type="EMBL" id="QYUN01000002">
    <property type="protein sequence ID" value="RJG07594.1"/>
    <property type="molecule type" value="Genomic_DNA"/>
</dbReference>
<dbReference type="SMART" id="SM00052">
    <property type="entry name" value="EAL"/>
    <property type="match status" value="1"/>
</dbReference>
<evidence type="ECO:0000313" key="5">
    <source>
        <dbReference type="Proteomes" id="UP000285190"/>
    </source>
</evidence>
<keyword evidence="5" id="KW-1185">Reference proteome</keyword>
<dbReference type="PANTHER" id="PTHR33121:SF70">
    <property type="entry name" value="SIGNALING PROTEIN YKOW"/>
    <property type="match status" value="1"/>
</dbReference>
<evidence type="ECO:0000313" key="4">
    <source>
        <dbReference type="EMBL" id="RJG07594.1"/>
    </source>
</evidence>
<dbReference type="CDD" id="cd01948">
    <property type="entry name" value="EAL"/>
    <property type="match status" value="1"/>
</dbReference>
<dbReference type="SUPFAM" id="SSF52172">
    <property type="entry name" value="CheY-like"/>
    <property type="match status" value="1"/>
</dbReference>
<dbReference type="OrthoDB" id="9813903at2"/>
<dbReference type="Pfam" id="PF00563">
    <property type="entry name" value="EAL"/>
    <property type="match status" value="1"/>
</dbReference>
<dbReference type="GO" id="GO:0071111">
    <property type="term" value="F:cyclic-guanylate-specific phosphodiesterase activity"/>
    <property type="evidence" value="ECO:0007669"/>
    <property type="project" value="InterPro"/>
</dbReference>
<dbReference type="GO" id="GO:0000160">
    <property type="term" value="P:phosphorelay signal transduction system"/>
    <property type="evidence" value="ECO:0007669"/>
    <property type="project" value="InterPro"/>
</dbReference>
<dbReference type="Proteomes" id="UP000285190">
    <property type="component" value="Unassembled WGS sequence"/>
</dbReference>
<dbReference type="SUPFAM" id="SSF141868">
    <property type="entry name" value="EAL domain-like"/>
    <property type="match status" value="1"/>
</dbReference>
<dbReference type="InterPro" id="IPR001633">
    <property type="entry name" value="EAL_dom"/>
</dbReference>
<dbReference type="Gene3D" id="3.20.20.450">
    <property type="entry name" value="EAL domain"/>
    <property type="match status" value="1"/>
</dbReference>
<name>A0A418X541_9BURK</name>
<dbReference type="PROSITE" id="PS50883">
    <property type="entry name" value="EAL"/>
    <property type="match status" value="1"/>
</dbReference>
<dbReference type="Pfam" id="PF00072">
    <property type="entry name" value="Response_reg"/>
    <property type="match status" value="1"/>
</dbReference>
<comment type="caution">
    <text evidence="4">The sequence shown here is derived from an EMBL/GenBank/DDBJ whole genome shotgun (WGS) entry which is preliminary data.</text>
</comment>
<dbReference type="RefSeq" id="WP_119741210.1">
    <property type="nucleotide sequence ID" value="NZ_QYUN01000002.1"/>
</dbReference>
<dbReference type="SMART" id="SM00448">
    <property type="entry name" value="REC"/>
    <property type="match status" value="1"/>
</dbReference>
<reference evidence="4 5" key="1">
    <citation type="submission" date="2018-09" db="EMBL/GenBank/DDBJ databases">
        <authorList>
            <person name="Zhu H."/>
        </authorList>
    </citation>
    <scope>NUCLEOTIDE SEQUENCE [LARGE SCALE GENOMIC DNA]</scope>
    <source>
        <strain evidence="4 5">K2R10-39</strain>
    </source>
</reference>
<feature type="modified residue" description="4-aspartylphosphate" evidence="1">
    <location>
        <position position="71"/>
    </location>
</feature>
<sequence length="411" mass="46167">MTNDSQTPIAGLNFLIAEDDEFQRRWLTMMLAKLGVQNIIEADNGRTALRLFQDEGNDQRARRTIDIAFIDLNMPDMDGIELVRHLAKGHTQTAIVLTTALGSSLLFSVETMSKAYGIDVLGTFEKPATPELLQELIARYRPPQRARSKVDDARPAFTPDDIRQGLEAAQFDAFYQPKVELATGKVTAVEAFARWRHPQHGIVPPSAFIPVLEAGGDMEALTWLIIERAVAACRAWHDIGLPLSVSINLSATALAETGLAERILAHIEQHKLDTQYITFEITELIAMTDVPVCLENLARLRMKGFGLSVDDYGTSHSNMQQLLRIPFLDLKIDRSFVAGASHNRELRIALRSSLELARKLHRNSVAVGVETRDDWDLLRDMGCTYAQGYYIARPMERDAIPAWIKEWSHFF</sequence>
<dbReference type="PANTHER" id="PTHR33121">
    <property type="entry name" value="CYCLIC DI-GMP PHOSPHODIESTERASE PDEF"/>
    <property type="match status" value="1"/>
</dbReference>
<dbReference type="PROSITE" id="PS50110">
    <property type="entry name" value="RESPONSE_REGULATORY"/>
    <property type="match status" value="1"/>
</dbReference>
<evidence type="ECO:0000259" key="2">
    <source>
        <dbReference type="PROSITE" id="PS50110"/>
    </source>
</evidence>
<dbReference type="InterPro" id="IPR001789">
    <property type="entry name" value="Sig_transdc_resp-reg_receiver"/>
</dbReference>
<feature type="domain" description="EAL" evidence="3">
    <location>
        <begin position="155"/>
        <end position="408"/>
    </location>
</feature>
<organism evidence="4 5">
    <name type="scientific">Noviherbaspirillum cavernae</name>
    <dbReference type="NCBI Taxonomy" id="2320862"/>
    <lineage>
        <taxon>Bacteria</taxon>
        <taxon>Pseudomonadati</taxon>
        <taxon>Pseudomonadota</taxon>
        <taxon>Betaproteobacteria</taxon>
        <taxon>Burkholderiales</taxon>
        <taxon>Oxalobacteraceae</taxon>
        <taxon>Noviherbaspirillum</taxon>
    </lineage>
</organism>
<gene>
    <name evidence="4" type="ORF">D3870_17760</name>
</gene>
<proteinExistence type="predicted"/>
<protein>
    <submittedName>
        <fullName evidence="4">EAL domain-containing protein</fullName>
    </submittedName>
</protein>
<dbReference type="AlphaFoldDB" id="A0A418X541"/>
<evidence type="ECO:0000256" key="1">
    <source>
        <dbReference type="PROSITE-ProRule" id="PRU00169"/>
    </source>
</evidence>
<dbReference type="InterPro" id="IPR050706">
    <property type="entry name" value="Cyclic-di-GMP_PDE-like"/>
</dbReference>
<accession>A0A418X541</accession>
<dbReference type="InterPro" id="IPR011006">
    <property type="entry name" value="CheY-like_superfamily"/>
</dbReference>
<feature type="domain" description="Response regulatory" evidence="2">
    <location>
        <begin position="13"/>
        <end position="141"/>
    </location>
</feature>
<dbReference type="Gene3D" id="3.40.50.2300">
    <property type="match status" value="1"/>
</dbReference>
<dbReference type="InterPro" id="IPR035919">
    <property type="entry name" value="EAL_sf"/>
</dbReference>
<evidence type="ECO:0000259" key="3">
    <source>
        <dbReference type="PROSITE" id="PS50883"/>
    </source>
</evidence>
<keyword evidence="1" id="KW-0597">Phosphoprotein</keyword>